<reference evidence="1" key="2">
    <citation type="journal article" date="2022" name="New Phytol.">
        <title>Evolutionary transition to the ectomycorrhizal habit in the genomes of a hyperdiverse lineage of mushroom-forming fungi.</title>
        <authorList>
            <person name="Looney B."/>
            <person name="Miyauchi S."/>
            <person name="Morin E."/>
            <person name="Drula E."/>
            <person name="Courty P.E."/>
            <person name="Kohler A."/>
            <person name="Kuo A."/>
            <person name="LaButti K."/>
            <person name="Pangilinan J."/>
            <person name="Lipzen A."/>
            <person name="Riley R."/>
            <person name="Andreopoulos W."/>
            <person name="He G."/>
            <person name="Johnson J."/>
            <person name="Nolan M."/>
            <person name="Tritt A."/>
            <person name="Barry K.W."/>
            <person name="Grigoriev I.V."/>
            <person name="Nagy L.G."/>
            <person name="Hibbett D."/>
            <person name="Henrissat B."/>
            <person name="Matheny P.B."/>
            <person name="Labbe J."/>
            <person name="Martin F.M."/>
        </authorList>
    </citation>
    <scope>NUCLEOTIDE SEQUENCE</scope>
    <source>
        <strain evidence="1">FP105234-sp</strain>
    </source>
</reference>
<keyword evidence="2" id="KW-1185">Reference proteome</keyword>
<evidence type="ECO:0000313" key="2">
    <source>
        <dbReference type="Proteomes" id="UP000814033"/>
    </source>
</evidence>
<sequence>TCLVLDCEKRIIAVLLGRPKDGNRESEETRWDPAMSRLADLFEETRVFGERKGVFTPEKVETNPRGRFVPLTFGVSYGGGATAPGTLAHGVTEQEMVNAMREVVDLRRVAKHQSEGLACFFPKAYDHMRLALEELYKRYPEIEPNFGCSAYPAATANLGPGTTCFPHKDTQNYPGLACAVTAFGNFDHKCGGHMLFWDLKLKVEFPSGATILLSSAGLCHGNLPVQDGERRYSFTQYCSGGLLRWVRHGFRPAGTLSKTERVHLDGLGDAGWKAQLDRLSKYDELEADRKWLLEREKERLSGSA</sequence>
<proteinExistence type="predicted"/>
<protein>
    <submittedName>
        <fullName evidence="1">Uncharacterized protein</fullName>
    </submittedName>
</protein>
<dbReference type="Proteomes" id="UP000814033">
    <property type="component" value="Unassembled WGS sequence"/>
</dbReference>
<comment type="caution">
    <text evidence="1">The sequence shown here is derived from an EMBL/GenBank/DDBJ whole genome shotgun (WGS) entry which is preliminary data.</text>
</comment>
<feature type="non-terminal residue" evidence="1">
    <location>
        <position position="1"/>
    </location>
</feature>
<gene>
    <name evidence="1" type="ORF">FA95DRAFT_1500221</name>
</gene>
<dbReference type="EMBL" id="MU276072">
    <property type="protein sequence ID" value="KAI0042317.1"/>
    <property type="molecule type" value="Genomic_DNA"/>
</dbReference>
<reference evidence="1" key="1">
    <citation type="submission" date="2021-02" db="EMBL/GenBank/DDBJ databases">
        <authorList>
            <consortium name="DOE Joint Genome Institute"/>
            <person name="Ahrendt S."/>
            <person name="Looney B.P."/>
            <person name="Miyauchi S."/>
            <person name="Morin E."/>
            <person name="Drula E."/>
            <person name="Courty P.E."/>
            <person name="Chicoki N."/>
            <person name="Fauchery L."/>
            <person name="Kohler A."/>
            <person name="Kuo A."/>
            <person name="Labutti K."/>
            <person name="Pangilinan J."/>
            <person name="Lipzen A."/>
            <person name="Riley R."/>
            <person name="Andreopoulos W."/>
            <person name="He G."/>
            <person name="Johnson J."/>
            <person name="Barry K.W."/>
            <person name="Grigoriev I.V."/>
            <person name="Nagy L."/>
            <person name="Hibbett D."/>
            <person name="Henrissat B."/>
            <person name="Matheny P.B."/>
            <person name="Labbe J."/>
            <person name="Martin F."/>
        </authorList>
    </citation>
    <scope>NUCLEOTIDE SEQUENCE</scope>
    <source>
        <strain evidence="1">FP105234-sp</strain>
    </source>
</reference>
<accession>A0ACB8REJ3</accession>
<name>A0ACB8REJ3_9AGAM</name>
<organism evidence="1 2">
    <name type="scientific">Auriscalpium vulgare</name>
    <dbReference type="NCBI Taxonomy" id="40419"/>
    <lineage>
        <taxon>Eukaryota</taxon>
        <taxon>Fungi</taxon>
        <taxon>Dikarya</taxon>
        <taxon>Basidiomycota</taxon>
        <taxon>Agaricomycotina</taxon>
        <taxon>Agaricomycetes</taxon>
        <taxon>Russulales</taxon>
        <taxon>Auriscalpiaceae</taxon>
        <taxon>Auriscalpium</taxon>
    </lineage>
</organism>
<evidence type="ECO:0000313" key="1">
    <source>
        <dbReference type="EMBL" id="KAI0042317.1"/>
    </source>
</evidence>